<name>A0ABS5E7E2_9PROT</name>
<evidence type="ECO:0000256" key="2">
    <source>
        <dbReference type="ARBA" id="ARBA00022475"/>
    </source>
</evidence>
<comment type="caution">
    <text evidence="10">The sequence shown here is derived from an EMBL/GenBank/DDBJ whole genome shotgun (WGS) entry which is preliminary data.</text>
</comment>
<evidence type="ECO:0000256" key="5">
    <source>
        <dbReference type="ARBA" id="ARBA00023136"/>
    </source>
</evidence>
<dbReference type="EMBL" id="JAGRQH010000003">
    <property type="protein sequence ID" value="MBR0559826.1"/>
    <property type="molecule type" value="Genomic_DNA"/>
</dbReference>
<evidence type="ECO:0000256" key="4">
    <source>
        <dbReference type="ARBA" id="ARBA00022989"/>
    </source>
</evidence>
<keyword evidence="11" id="KW-1185">Reference proteome</keyword>
<feature type="transmembrane region" description="Helical" evidence="7">
    <location>
        <begin position="429"/>
        <end position="451"/>
    </location>
</feature>
<evidence type="ECO:0000256" key="7">
    <source>
        <dbReference type="SAM" id="Phobius"/>
    </source>
</evidence>
<evidence type="ECO:0000313" key="10">
    <source>
        <dbReference type="EMBL" id="MBR0559826.1"/>
    </source>
</evidence>
<evidence type="ECO:0000259" key="9">
    <source>
        <dbReference type="Pfam" id="PF12704"/>
    </source>
</evidence>
<dbReference type="Pfam" id="PF02687">
    <property type="entry name" value="FtsX"/>
    <property type="match status" value="2"/>
</dbReference>
<feature type="transmembrane region" description="Helical" evidence="7">
    <location>
        <begin position="779"/>
        <end position="801"/>
    </location>
</feature>
<keyword evidence="5 7" id="KW-0472">Membrane</keyword>
<feature type="domain" description="MacB-like periplasmic core" evidence="9">
    <location>
        <begin position="444"/>
        <end position="639"/>
    </location>
</feature>
<feature type="transmembrane region" description="Helical" evidence="7">
    <location>
        <begin position="290"/>
        <end position="315"/>
    </location>
</feature>
<evidence type="ECO:0000256" key="6">
    <source>
        <dbReference type="ARBA" id="ARBA00038076"/>
    </source>
</evidence>
<feature type="transmembrane region" description="Helical" evidence="7">
    <location>
        <begin position="747"/>
        <end position="767"/>
    </location>
</feature>
<protein>
    <submittedName>
        <fullName evidence="10">ABC transporter permease</fullName>
    </submittedName>
</protein>
<dbReference type="Pfam" id="PF12704">
    <property type="entry name" value="MacB_PCD"/>
    <property type="match status" value="2"/>
</dbReference>
<organism evidence="10 11">
    <name type="scientific">Neokomagataea anthophila</name>
    <dbReference type="NCBI Taxonomy" id="2826925"/>
    <lineage>
        <taxon>Bacteria</taxon>
        <taxon>Pseudomonadati</taxon>
        <taxon>Pseudomonadota</taxon>
        <taxon>Alphaproteobacteria</taxon>
        <taxon>Acetobacterales</taxon>
        <taxon>Acetobacteraceae</taxon>
        <taxon>Neokomagataea</taxon>
    </lineage>
</organism>
<evidence type="ECO:0000313" key="11">
    <source>
        <dbReference type="Proteomes" id="UP000677812"/>
    </source>
</evidence>
<dbReference type="InterPro" id="IPR050250">
    <property type="entry name" value="Macrolide_Exporter_MacB"/>
</dbReference>
<dbReference type="Proteomes" id="UP000677812">
    <property type="component" value="Unassembled WGS sequence"/>
</dbReference>
<gene>
    <name evidence="10" type="ORF">KB213_07145</name>
</gene>
<feature type="domain" description="MacB-like periplasmic core" evidence="9">
    <location>
        <begin position="26"/>
        <end position="242"/>
    </location>
</feature>
<feature type="transmembrane region" description="Helical" evidence="7">
    <location>
        <begin position="379"/>
        <end position="408"/>
    </location>
</feature>
<proteinExistence type="inferred from homology"/>
<dbReference type="PANTHER" id="PTHR30572:SF4">
    <property type="entry name" value="ABC TRANSPORTER PERMEASE YTRF"/>
    <property type="match status" value="1"/>
</dbReference>
<sequence length="817" mass="87671">MMFTVMFTGIFKGVYRTLTYQKRYAAINIAGLALGVAVFLVMALTVRYQLSYNGSYPGMSDVYRADEAFRLPGNAPFETKLTSFVGAPFLKQDFPDIKDVVRVWDGRDMTLRLSGNVQREAGVIADPNFFSFFKVGVIAGDRAHALDRAESVAIPASIARKYFGTEQALGRVLTDVNTKTSFTVTLVYADPPPNTDVTFGVVRRATKLTGHSEMTQWGVIAGEIYVRIPDKRALAGIQAGLDNYPLKHRGEVTEEMIRTEFGKSAPKLVPFGALHFYDATIGEGGEDQRLVYILAFIGLAALAISGVNYINLATARAGERAREVAMRKVLGATRGALIQQFIAEAVGIALIAGLFGLAIAEVSLRFVNAQGGWKIAFDLWFAVPVGLGIAALAGLLAGVYPAFILSGYRAASVLASSKMPSGGKLAGRLRNGLVVAQFAFATGLAICALIMGQQAAYVQSLAQKANPDEIVVVHPPKIGGETALQQAFASVPGAVAVGRSNLWPHQFNYNRMYGRQGAVGKKLLNVGYVSPEYQALYAVKMLAGRWFDPARAMDFAGANKEGTEEGAARSGENIVINAQAARMLGFARPEDAVGKTIHESDDNVDLTISGVVADLRLNGPSEGVKGIVFFGLHTTHPQGGDMAWQVRIHGVTAGEARERVQAAWHRVRPDDVFNPVLVSDVEATEYRESGNLSRLFGVGAGVSILIACLGLFGLSVFTLARRAHEIGIRKVLGAAQKDIFMLLGREFLGPVILASVVAWPVSLLVMWRWLAGFNERVGLGLGPCLLVTAIALIIAGGTVLVQAVRASRQPPAVALQR</sequence>
<feature type="domain" description="ABC3 transporter permease C-terminal" evidence="8">
    <location>
        <begin position="296"/>
        <end position="405"/>
    </location>
</feature>
<comment type="similarity">
    <text evidence="6">Belongs to the ABC-4 integral membrane protein family.</text>
</comment>
<reference evidence="10 11" key="1">
    <citation type="submission" date="2021-04" db="EMBL/GenBank/DDBJ databases">
        <title>The complete genome sequence of Neokomagataea sp. TBRC 2177.</title>
        <authorList>
            <person name="Charoenyingcharoen P."/>
            <person name="Yukphan P."/>
        </authorList>
    </citation>
    <scope>NUCLEOTIDE SEQUENCE [LARGE SCALE GENOMIC DNA]</scope>
    <source>
        <strain evidence="10 11">TBRC 2177</strain>
    </source>
</reference>
<keyword evidence="3 7" id="KW-0812">Transmembrane</keyword>
<accession>A0ABS5E7E2</accession>
<dbReference type="InterPro" id="IPR025857">
    <property type="entry name" value="MacB_PCD"/>
</dbReference>
<feature type="transmembrane region" description="Helical" evidence="7">
    <location>
        <begin position="336"/>
        <end position="359"/>
    </location>
</feature>
<evidence type="ECO:0000256" key="1">
    <source>
        <dbReference type="ARBA" id="ARBA00004651"/>
    </source>
</evidence>
<keyword evidence="4 7" id="KW-1133">Transmembrane helix</keyword>
<feature type="domain" description="ABC3 transporter permease C-terminal" evidence="8">
    <location>
        <begin position="699"/>
        <end position="811"/>
    </location>
</feature>
<feature type="transmembrane region" description="Helical" evidence="7">
    <location>
        <begin position="25"/>
        <end position="46"/>
    </location>
</feature>
<dbReference type="PANTHER" id="PTHR30572">
    <property type="entry name" value="MEMBRANE COMPONENT OF TRANSPORTER-RELATED"/>
    <property type="match status" value="1"/>
</dbReference>
<evidence type="ECO:0000259" key="8">
    <source>
        <dbReference type="Pfam" id="PF02687"/>
    </source>
</evidence>
<comment type="subcellular location">
    <subcellularLocation>
        <location evidence="1">Cell membrane</location>
        <topology evidence="1">Multi-pass membrane protein</topology>
    </subcellularLocation>
</comment>
<evidence type="ECO:0000256" key="3">
    <source>
        <dbReference type="ARBA" id="ARBA00022692"/>
    </source>
</evidence>
<dbReference type="InterPro" id="IPR003838">
    <property type="entry name" value="ABC3_permease_C"/>
</dbReference>
<keyword evidence="2" id="KW-1003">Cell membrane</keyword>
<feature type="transmembrane region" description="Helical" evidence="7">
    <location>
        <begin position="695"/>
        <end position="720"/>
    </location>
</feature>